<evidence type="ECO:0000256" key="2">
    <source>
        <dbReference type="ARBA" id="ARBA00023125"/>
    </source>
</evidence>
<name>A0A7X3FZJ7_9BURK</name>
<dbReference type="InterPro" id="IPR000843">
    <property type="entry name" value="HTH_LacI"/>
</dbReference>
<evidence type="ECO:0000259" key="4">
    <source>
        <dbReference type="PROSITE" id="PS50932"/>
    </source>
</evidence>
<protein>
    <submittedName>
        <fullName evidence="5">LacI family DNA-binding transcriptional regulator</fullName>
    </submittedName>
</protein>
<keyword evidence="2 5" id="KW-0238">DNA-binding</keyword>
<dbReference type="Proteomes" id="UP000443353">
    <property type="component" value="Unassembled WGS sequence"/>
</dbReference>
<dbReference type="CDD" id="cd06267">
    <property type="entry name" value="PBP1_LacI_sugar_binding-like"/>
    <property type="match status" value="1"/>
</dbReference>
<accession>A0A7X3FZJ7</accession>
<dbReference type="GO" id="GO:0003700">
    <property type="term" value="F:DNA-binding transcription factor activity"/>
    <property type="evidence" value="ECO:0007669"/>
    <property type="project" value="TreeGrafter"/>
</dbReference>
<dbReference type="RefSeq" id="WP_056125799.1">
    <property type="nucleotide sequence ID" value="NZ_WSES01000003.1"/>
</dbReference>
<dbReference type="Pfam" id="PF13377">
    <property type="entry name" value="Peripla_BP_3"/>
    <property type="match status" value="1"/>
</dbReference>
<dbReference type="AlphaFoldDB" id="A0A7X3FZJ7"/>
<evidence type="ECO:0000313" key="5">
    <source>
        <dbReference type="EMBL" id="MVW60808.1"/>
    </source>
</evidence>
<evidence type="ECO:0000256" key="1">
    <source>
        <dbReference type="ARBA" id="ARBA00023015"/>
    </source>
</evidence>
<dbReference type="EMBL" id="WSES01000003">
    <property type="protein sequence ID" value="MVW60808.1"/>
    <property type="molecule type" value="Genomic_DNA"/>
</dbReference>
<evidence type="ECO:0000256" key="3">
    <source>
        <dbReference type="ARBA" id="ARBA00023163"/>
    </source>
</evidence>
<keyword evidence="1" id="KW-0805">Transcription regulation</keyword>
<dbReference type="InterPro" id="IPR046335">
    <property type="entry name" value="LacI/GalR-like_sensor"/>
</dbReference>
<dbReference type="PANTHER" id="PTHR30146">
    <property type="entry name" value="LACI-RELATED TRANSCRIPTIONAL REPRESSOR"/>
    <property type="match status" value="1"/>
</dbReference>
<dbReference type="SUPFAM" id="SSF53822">
    <property type="entry name" value="Periplasmic binding protein-like I"/>
    <property type="match status" value="1"/>
</dbReference>
<proteinExistence type="predicted"/>
<dbReference type="PROSITE" id="PS00356">
    <property type="entry name" value="HTH_LACI_1"/>
    <property type="match status" value="1"/>
</dbReference>
<dbReference type="Gene3D" id="1.10.260.40">
    <property type="entry name" value="lambda repressor-like DNA-binding domains"/>
    <property type="match status" value="1"/>
</dbReference>
<keyword evidence="6" id="KW-1185">Reference proteome</keyword>
<dbReference type="PROSITE" id="PS50932">
    <property type="entry name" value="HTH_LACI_2"/>
    <property type="match status" value="1"/>
</dbReference>
<feature type="domain" description="HTH lacI-type" evidence="4">
    <location>
        <begin position="5"/>
        <end position="59"/>
    </location>
</feature>
<reference evidence="5 6" key="1">
    <citation type="submission" date="2019-12" db="EMBL/GenBank/DDBJ databases">
        <authorList>
            <person name="Li C."/>
            <person name="Zhao J."/>
        </authorList>
    </citation>
    <scope>NUCLEOTIDE SEQUENCE [LARGE SCALE GENOMIC DNA]</scope>
    <source>
        <strain evidence="5 6">NEAU-DD11</strain>
    </source>
</reference>
<dbReference type="CDD" id="cd01392">
    <property type="entry name" value="HTH_LacI"/>
    <property type="match status" value="1"/>
</dbReference>
<dbReference type="SUPFAM" id="SSF47413">
    <property type="entry name" value="lambda repressor-like DNA-binding domains"/>
    <property type="match status" value="1"/>
</dbReference>
<comment type="caution">
    <text evidence="5">The sequence shown here is derived from an EMBL/GenBank/DDBJ whole genome shotgun (WGS) entry which is preliminary data.</text>
</comment>
<dbReference type="Gene3D" id="3.40.50.2300">
    <property type="match status" value="2"/>
</dbReference>
<dbReference type="InterPro" id="IPR028082">
    <property type="entry name" value="Peripla_BP_I"/>
</dbReference>
<dbReference type="Pfam" id="PF00356">
    <property type="entry name" value="LacI"/>
    <property type="match status" value="1"/>
</dbReference>
<dbReference type="PANTHER" id="PTHR30146:SF109">
    <property type="entry name" value="HTH-TYPE TRANSCRIPTIONAL REGULATOR GALS"/>
    <property type="match status" value="1"/>
</dbReference>
<dbReference type="GO" id="GO:0000976">
    <property type="term" value="F:transcription cis-regulatory region binding"/>
    <property type="evidence" value="ECO:0007669"/>
    <property type="project" value="TreeGrafter"/>
</dbReference>
<organism evidence="5 6">
    <name type="scientific">Massilia cellulosiltytica</name>
    <dbReference type="NCBI Taxonomy" id="2683234"/>
    <lineage>
        <taxon>Bacteria</taxon>
        <taxon>Pseudomonadati</taxon>
        <taxon>Pseudomonadota</taxon>
        <taxon>Betaproteobacteria</taxon>
        <taxon>Burkholderiales</taxon>
        <taxon>Oxalobacteraceae</taxon>
        <taxon>Telluria group</taxon>
        <taxon>Massilia</taxon>
    </lineage>
</organism>
<keyword evidence="3" id="KW-0804">Transcription</keyword>
<evidence type="ECO:0000313" key="6">
    <source>
        <dbReference type="Proteomes" id="UP000443353"/>
    </source>
</evidence>
<gene>
    <name evidence="5" type="ORF">GPY61_12795</name>
</gene>
<sequence>MQKTSTLTEVAEEAGVSLITASRALRGVGRVAKETRERVLAAAAKLDYTPDMLAQKMRGGNSGLVGVFVNGFRSLVMHELLSAINDEARRLGFDLIVFNADHFDDARRAGTAEMLRKLCDGLLLLLPDANDGLLDKLERAHAPCVLVSFAARPIDLPVVLGSNRMAAKSAVEHLLGLGHRRIAFIAGTSFTGQSEERQRGYEDALRAAGIALEPAYLRQGDFNDASGFTETQALLELPAPPTAIFAANDAMAFGAMDAISDAGLKVPDDLSVVGFDDVIRAAVVFPKLTTVRQPLNEIAVRAVAELVDAMRNGRAEGFRIELPARLVIRDSTGPAPKG</sequence>
<dbReference type="SMART" id="SM00354">
    <property type="entry name" value="HTH_LACI"/>
    <property type="match status" value="1"/>
</dbReference>
<dbReference type="InterPro" id="IPR010982">
    <property type="entry name" value="Lambda_DNA-bd_dom_sf"/>
</dbReference>